<sequence>MLIIPKAIDALSPSHAWSPLIQLSLATFKILLIISLPLTAYTHTLHHFHIKYPKLSLRKSSI</sequence>
<accession>A0A9P4K2T3</accession>
<proteinExistence type="predicted"/>
<keyword evidence="3" id="KW-1185">Reference proteome</keyword>
<organism evidence="2 3">
    <name type="scientific">Lojkania enalia</name>
    <dbReference type="NCBI Taxonomy" id="147567"/>
    <lineage>
        <taxon>Eukaryota</taxon>
        <taxon>Fungi</taxon>
        <taxon>Dikarya</taxon>
        <taxon>Ascomycota</taxon>
        <taxon>Pezizomycotina</taxon>
        <taxon>Dothideomycetes</taxon>
        <taxon>Pleosporomycetidae</taxon>
        <taxon>Pleosporales</taxon>
        <taxon>Pleosporales incertae sedis</taxon>
        <taxon>Lojkania</taxon>
    </lineage>
</organism>
<protein>
    <submittedName>
        <fullName evidence="2">Uncharacterized protein</fullName>
    </submittedName>
</protein>
<name>A0A9P4K2T3_9PLEO</name>
<gene>
    <name evidence="2" type="ORF">CC78DRAFT_364910</name>
</gene>
<keyword evidence="1" id="KW-1133">Transmembrane helix</keyword>
<keyword evidence="1" id="KW-0472">Membrane</keyword>
<reference evidence="3" key="1">
    <citation type="journal article" date="2020" name="Stud. Mycol.">
        <title>101 Dothideomycetes genomes: A test case for predicting lifestyles and emergence of pathogens.</title>
        <authorList>
            <person name="Haridas S."/>
            <person name="Albert R."/>
            <person name="Binder M."/>
            <person name="Bloem J."/>
            <person name="LaButti K."/>
            <person name="Salamov A."/>
            <person name="Andreopoulos B."/>
            <person name="Baker S."/>
            <person name="Barry K."/>
            <person name="Bills G."/>
            <person name="Bluhm B."/>
            <person name="Cannon C."/>
            <person name="Castanera R."/>
            <person name="Culley D."/>
            <person name="Daum C."/>
            <person name="Ezra D."/>
            <person name="Gonzalez J."/>
            <person name="Henrissat B."/>
            <person name="Kuo A."/>
            <person name="Liang C."/>
            <person name="Lipzen A."/>
            <person name="Lutzoni F."/>
            <person name="Magnuson J."/>
            <person name="Mondo S."/>
            <person name="Nolan M."/>
            <person name="Ohm R."/>
            <person name="Pangilinan J."/>
            <person name="Park H.-J."/>
            <person name="Ramirez L."/>
            <person name="Alfaro M."/>
            <person name="Sun H."/>
            <person name="Tritt A."/>
            <person name="Yoshinaga Y."/>
            <person name="Zwiers L.-H."/>
            <person name="Turgeon B."/>
            <person name="Goodwin S."/>
            <person name="Spatafora J."/>
            <person name="Crous P."/>
            <person name="Grigoriev I."/>
        </authorList>
    </citation>
    <scope>NUCLEOTIDE SEQUENCE [LARGE SCALE GENOMIC DNA]</scope>
    <source>
        <strain evidence="3">CBS 304.66</strain>
    </source>
</reference>
<feature type="transmembrane region" description="Helical" evidence="1">
    <location>
        <begin position="20"/>
        <end position="41"/>
    </location>
</feature>
<comment type="caution">
    <text evidence="2">The sequence shown here is derived from an EMBL/GenBank/DDBJ whole genome shotgun (WGS) entry which is preliminary data.</text>
</comment>
<keyword evidence="1" id="KW-0812">Transmembrane</keyword>
<dbReference type="Proteomes" id="UP000800093">
    <property type="component" value="Unassembled WGS sequence"/>
</dbReference>
<dbReference type="EMBL" id="ML986666">
    <property type="protein sequence ID" value="KAF2261061.1"/>
    <property type="molecule type" value="Genomic_DNA"/>
</dbReference>
<evidence type="ECO:0000313" key="3">
    <source>
        <dbReference type="Proteomes" id="UP000800093"/>
    </source>
</evidence>
<dbReference type="AlphaFoldDB" id="A0A9P4K2T3"/>
<evidence type="ECO:0000313" key="2">
    <source>
        <dbReference type="EMBL" id="KAF2261061.1"/>
    </source>
</evidence>
<evidence type="ECO:0000256" key="1">
    <source>
        <dbReference type="SAM" id="Phobius"/>
    </source>
</evidence>